<dbReference type="InterPro" id="IPR001155">
    <property type="entry name" value="OxRdtase_FMN_N"/>
</dbReference>
<organism evidence="4 5">
    <name type="scientific">Paenibacillus algorifonticola</name>
    <dbReference type="NCBI Taxonomy" id="684063"/>
    <lineage>
        <taxon>Bacteria</taxon>
        <taxon>Bacillati</taxon>
        <taxon>Bacillota</taxon>
        <taxon>Bacilli</taxon>
        <taxon>Bacillales</taxon>
        <taxon>Paenibacillaceae</taxon>
        <taxon>Paenibacillus</taxon>
    </lineage>
</organism>
<accession>A0A1I1YVR5</accession>
<dbReference type="PANTHER" id="PTHR43656">
    <property type="entry name" value="BINDING OXIDOREDUCTASE, PUTATIVE (AFU_ORTHOLOGUE AFUA_2G08260)-RELATED"/>
    <property type="match status" value="1"/>
</dbReference>
<dbReference type="CDD" id="cd04735">
    <property type="entry name" value="OYE_like_4_FMN"/>
    <property type="match status" value="1"/>
</dbReference>
<dbReference type="OrthoDB" id="9772736at2"/>
<dbReference type="Proteomes" id="UP000183410">
    <property type="component" value="Unassembled WGS sequence"/>
</dbReference>
<evidence type="ECO:0000256" key="2">
    <source>
        <dbReference type="ARBA" id="ARBA00023002"/>
    </source>
</evidence>
<evidence type="ECO:0000313" key="5">
    <source>
        <dbReference type="Proteomes" id="UP000183410"/>
    </source>
</evidence>
<dbReference type="GO" id="GO:0016491">
    <property type="term" value="F:oxidoreductase activity"/>
    <property type="evidence" value="ECO:0007669"/>
    <property type="project" value="UniProtKB-KW"/>
</dbReference>
<keyword evidence="2" id="KW-0560">Oxidoreductase</keyword>
<dbReference type="AlphaFoldDB" id="A0A1I1YVR5"/>
<keyword evidence="1" id="KW-0285">Flavoprotein</keyword>
<gene>
    <name evidence="4" type="ORF">SAMN04487969_101821</name>
</gene>
<dbReference type="SUPFAM" id="SSF51395">
    <property type="entry name" value="FMN-linked oxidoreductases"/>
    <property type="match status" value="1"/>
</dbReference>
<evidence type="ECO:0000313" key="4">
    <source>
        <dbReference type="EMBL" id="SFE23569.1"/>
    </source>
</evidence>
<sequence>MNSKYNQLFQPFTFKNGITIKNRVVMAPMTTWASNDDLTTSDEEVSYYRKRVSGVGLVITGCTQVTPNGQGFTNEFAAYDDSFIPSLRKLAEAAKSGGAPALLQIFHAGNKALPDLDIVSASAMKTEATAFAPSVEARELSHEGILSIIHAFGETTRRAIEAGFDGIEIHGAHGFLVQNFWSPMTNQRTDEWGGTLENRLRFPSVLIEEIKSVIKKHAQKPFILGFRISPEESREGGLRMKDTYELIERLVQLDIDYIHASLDDLSSKPIDSEVDKSRLELILDKVNGRVPVMAAGSVKTPDDALKALEKGLPLMAIGHALVMDPEWVQKTENDREADIDMELKVSKLSQLELPVKLWNVIQAMPGWFTINKEDKHSNY</sequence>
<reference evidence="5" key="1">
    <citation type="submission" date="2016-10" db="EMBL/GenBank/DDBJ databases">
        <authorList>
            <person name="Varghese N."/>
            <person name="Submissions S."/>
        </authorList>
    </citation>
    <scope>NUCLEOTIDE SEQUENCE [LARGE SCALE GENOMIC DNA]</scope>
    <source>
        <strain evidence="5">CGMCC 1.10223</strain>
    </source>
</reference>
<name>A0A1I1YVR5_9BACL</name>
<dbReference type="Gene3D" id="3.20.20.70">
    <property type="entry name" value="Aldolase class I"/>
    <property type="match status" value="1"/>
</dbReference>
<proteinExistence type="predicted"/>
<evidence type="ECO:0000259" key="3">
    <source>
        <dbReference type="Pfam" id="PF00724"/>
    </source>
</evidence>
<dbReference type="Pfam" id="PF00724">
    <property type="entry name" value="Oxidored_FMN"/>
    <property type="match status" value="1"/>
</dbReference>
<keyword evidence="5" id="KW-1185">Reference proteome</keyword>
<dbReference type="EMBL" id="FONN01000001">
    <property type="protein sequence ID" value="SFE23569.1"/>
    <property type="molecule type" value="Genomic_DNA"/>
</dbReference>
<feature type="domain" description="NADH:flavin oxidoreductase/NADH oxidase N-terminal" evidence="3">
    <location>
        <begin position="7"/>
        <end position="336"/>
    </location>
</feature>
<dbReference type="InterPro" id="IPR013785">
    <property type="entry name" value="Aldolase_TIM"/>
</dbReference>
<protein>
    <submittedName>
        <fullName evidence="4">2,4-dienoyl-CoA reductase</fullName>
    </submittedName>
</protein>
<dbReference type="PANTHER" id="PTHR43656:SF2">
    <property type="entry name" value="BINDING OXIDOREDUCTASE, PUTATIVE (AFU_ORTHOLOGUE AFUA_2G08260)-RELATED"/>
    <property type="match status" value="1"/>
</dbReference>
<dbReference type="GO" id="GO:0010181">
    <property type="term" value="F:FMN binding"/>
    <property type="evidence" value="ECO:0007669"/>
    <property type="project" value="InterPro"/>
</dbReference>
<dbReference type="RefSeq" id="WP_046230926.1">
    <property type="nucleotide sequence ID" value="NZ_FONN01000001.1"/>
</dbReference>
<dbReference type="InterPro" id="IPR051799">
    <property type="entry name" value="NADH_flavin_oxidoreductase"/>
</dbReference>
<evidence type="ECO:0000256" key="1">
    <source>
        <dbReference type="ARBA" id="ARBA00022630"/>
    </source>
</evidence>